<comment type="caution">
    <text evidence="7">The sequence shown here is derived from an EMBL/GenBank/DDBJ whole genome shotgun (WGS) entry which is preliminary data.</text>
</comment>
<feature type="compositionally biased region" description="Low complexity" evidence="5">
    <location>
        <begin position="228"/>
        <end position="252"/>
    </location>
</feature>
<feature type="compositionally biased region" description="Polar residues" evidence="5">
    <location>
        <begin position="180"/>
        <end position="207"/>
    </location>
</feature>
<dbReference type="AlphaFoldDB" id="A0A9N8HB21"/>
<feature type="transmembrane region" description="Helical" evidence="6">
    <location>
        <begin position="376"/>
        <end position="398"/>
    </location>
</feature>
<gene>
    <name evidence="7" type="ORF">SEMRO_319_G116310.1</name>
</gene>
<dbReference type="Gene3D" id="3.80.10.10">
    <property type="entry name" value="Ribonuclease Inhibitor"/>
    <property type="match status" value="3"/>
</dbReference>
<keyword evidence="8" id="KW-1185">Reference proteome</keyword>
<evidence type="ECO:0000256" key="1">
    <source>
        <dbReference type="ARBA" id="ARBA00004236"/>
    </source>
</evidence>
<dbReference type="SMART" id="SM00369">
    <property type="entry name" value="LRR_TYP"/>
    <property type="match status" value="4"/>
</dbReference>
<dbReference type="SUPFAM" id="SSF52058">
    <property type="entry name" value="L domain-like"/>
    <property type="match status" value="1"/>
</dbReference>
<feature type="compositionally biased region" description="Polar residues" evidence="5">
    <location>
        <begin position="273"/>
        <end position="284"/>
    </location>
</feature>
<dbReference type="Pfam" id="PF00560">
    <property type="entry name" value="LRR_1"/>
    <property type="match status" value="2"/>
</dbReference>
<keyword evidence="2" id="KW-1003">Cell membrane</keyword>
<organism evidence="7 8">
    <name type="scientific">Seminavis robusta</name>
    <dbReference type="NCBI Taxonomy" id="568900"/>
    <lineage>
        <taxon>Eukaryota</taxon>
        <taxon>Sar</taxon>
        <taxon>Stramenopiles</taxon>
        <taxon>Ochrophyta</taxon>
        <taxon>Bacillariophyta</taxon>
        <taxon>Bacillariophyceae</taxon>
        <taxon>Bacillariophycidae</taxon>
        <taxon>Naviculales</taxon>
        <taxon>Naviculaceae</taxon>
        <taxon>Seminavis</taxon>
    </lineage>
</organism>
<evidence type="ECO:0000256" key="5">
    <source>
        <dbReference type="SAM" id="MobiDB-lite"/>
    </source>
</evidence>
<accession>A0A9N8HB21</accession>
<evidence type="ECO:0000256" key="6">
    <source>
        <dbReference type="SAM" id="Phobius"/>
    </source>
</evidence>
<feature type="region of interest" description="Disordered" evidence="5">
    <location>
        <begin position="320"/>
        <end position="351"/>
    </location>
</feature>
<dbReference type="SMART" id="SM00365">
    <property type="entry name" value="LRR_SD22"/>
    <property type="match status" value="4"/>
</dbReference>
<feature type="compositionally biased region" description="Acidic residues" evidence="5">
    <location>
        <begin position="16"/>
        <end position="32"/>
    </location>
</feature>
<protein>
    <submittedName>
        <fullName evidence="7">Leucine Rich Repeat</fullName>
    </submittedName>
</protein>
<comment type="subcellular location">
    <subcellularLocation>
        <location evidence="1">Cell membrane</location>
    </subcellularLocation>
</comment>
<name>A0A9N8HB21_9STRA</name>
<dbReference type="InterPro" id="IPR003591">
    <property type="entry name" value="Leu-rich_rpt_typical-subtyp"/>
</dbReference>
<dbReference type="Proteomes" id="UP001153069">
    <property type="component" value="Unassembled WGS sequence"/>
</dbReference>
<keyword evidence="3" id="KW-0433">Leucine-rich repeat</keyword>
<evidence type="ECO:0000256" key="2">
    <source>
        <dbReference type="ARBA" id="ARBA00022475"/>
    </source>
</evidence>
<feature type="compositionally biased region" description="Polar residues" evidence="5">
    <location>
        <begin position="34"/>
        <end position="51"/>
    </location>
</feature>
<dbReference type="GO" id="GO:0005886">
    <property type="term" value="C:plasma membrane"/>
    <property type="evidence" value="ECO:0007669"/>
    <property type="project" value="UniProtKB-SubCell"/>
</dbReference>
<keyword evidence="4" id="KW-0677">Repeat</keyword>
<dbReference type="PANTHER" id="PTHR48064:SF6">
    <property type="entry name" value="RECEPTOR-LIKE PROTEIN KINASE 2"/>
    <property type="match status" value="1"/>
</dbReference>
<keyword evidence="6" id="KW-1133">Transmembrane helix</keyword>
<feature type="region of interest" description="Disordered" evidence="5">
    <location>
        <begin position="72"/>
        <end position="132"/>
    </location>
</feature>
<dbReference type="EMBL" id="CAICTM010000318">
    <property type="protein sequence ID" value="CAB9507761.1"/>
    <property type="molecule type" value="Genomic_DNA"/>
</dbReference>
<keyword evidence="6" id="KW-0472">Membrane</keyword>
<feature type="region of interest" description="Disordered" evidence="5">
    <location>
        <begin position="1"/>
        <end position="57"/>
    </location>
</feature>
<evidence type="ECO:0000313" key="7">
    <source>
        <dbReference type="EMBL" id="CAB9507761.1"/>
    </source>
</evidence>
<dbReference type="InterPro" id="IPR053038">
    <property type="entry name" value="RLP_Defense"/>
</dbReference>
<evidence type="ECO:0000256" key="3">
    <source>
        <dbReference type="ARBA" id="ARBA00022614"/>
    </source>
</evidence>
<keyword evidence="6" id="KW-0812">Transmembrane</keyword>
<reference evidence="7" key="1">
    <citation type="submission" date="2020-06" db="EMBL/GenBank/DDBJ databases">
        <authorList>
            <consortium name="Plant Systems Biology data submission"/>
        </authorList>
    </citation>
    <scope>NUCLEOTIDE SEQUENCE</scope>
    <source>
        <strain evidence="7">D6</strain>
    </source>
</reference>
<feature type="compositionally biased region" description="Low complexity" evidence="5">
    <location>
        <begin position="87"/>
        <end position="100"/>
    </location>
</feature>
<dbReference type="InterPro" id="IPR032675">
    <property type="entry name" value="LRR_dom_sf"/>
</dbReference>
<evidence type="ECO:0000256" key="4">
    <source>
        <dbReference type="ARBA" id="ARBA00022737"/>
    </source>
</evidence>
<feature type="region of interest" description="Disordered" evidence="5">
    <location>
        <begin position="150"/>
        <end position="292"/>
    </location>
</feature>
<sequence length="880" mass="95103">MAKLGNLDNDGSFVQVEDEAEGDSEGEAEIENEQSGTSPGNGPQLNSTSVKTDLVNDDFDSKIQQNLLLNRINAETSKTSSGRRRTSCSTTATSLTTSTQDTHRSSHRSQSAEPNALALGGQSVREVERSSDVGPVASFSVGKVDMKIPASRQSAKGRNIRASSNSGVSGNDAEDESNRSSEPQSMALTSSRSMADQSMKKNGTQSDMAAFRRSSRKDAKEDPIGGRVTALSSSLSSTSTLTVSTLTTSTSAGSKAGLNHVNRQEWEVKRNSLRPNTDAVTSTAPPDKVHRRPLTNPIAIPTHPPPAEPELVVATLVSDDNMDSSSSADTSERNRDSIEPMPPLPEEDPNLVTVHATPENLEDSVMDILKSHKGRCFILVLVVFVAVVTGGLVIGISAGRSKPHNIHFNDTTANTNDPSASPSHTTMTPMRMPSMPPTMMPSSAPSLSMPPSTEFVGYAVDNLLPNYTLSALQNSSSPQFHALQWLQNEHSPELLANLTDERLIQRFSLATLFYATNGDLWMIRSRWMSPTVHECDWWSHAEVLGATPQPICNKNEAYIALLLSKNLLKGTLPPEIALLSSLEEIRFESDAFRPNEDKRNLYLSGPLPSELGLLSNLRILDVSKNALSSTIPSELFDKANSLVSIHLLENYLTGSIPSELALSTGLERLFLYDNALTSSIPSELGLLSASLLLFKAYKNGLSGSLSTELGLLTKLTSLEIGENRLTSSIPKEVGFLSSLRWFGLKQNKLTGELPPFANLREVQQLHWESNQLSGSIPTSIGNMTNLKKLFLNDNKLSGSIPSEVGKLARNEGIRLDDNDMIGEVPSEVCALHETGSLKFSIWVDCEQVLCECGCCHGCRCEDRNITSIFGGGPSSLSNGP</sequence>
<dbReference type="FunFam" id="3.80.10.10:FF:000041">
    <property type="entry name" value="LRR receptor-like serine/threonine-protein kinase ERECTA"/>
    <property type="match status" value="1"/>
</dbReference>
<proteinExistence type="predicted"/>
<evidence type="ECO:0000313" key="8">
    <source>
        <dbReference type="Proteomes" id="UP001153069"/>
    </source>
</evidence>
<dbReference type="FunFam" id="3.80.10.10:FF:000383">
    <property type="entry name" value="Leucine-rich repeat receptor protein kinase EMS1"/>
    <property type="match status" value="1"/>
</dbReference>
<feature type="compositionally biased region" description="Polar residues" evidence="5">
    <location>
        <begin position="151"/>
        <end position="169"/>
    </location>
</feature>
<dbReference type="InterPro" id="IPR001611">
    <property type="entry name" value="Leu-rich_rpt"/>
</dbReference>
<dbReference type="PANTHER" id="PTHR48064">
    <property type="entry name" value="OS01G0750400 PROTEIN"/>
    <property type="match status" value="1"/>
</dbReference>